<reference evidence="25" key="1">
    <citation type="journal article" date="2014" name="Microb. Ecol.">
        <title>Phylogenetic and Functional Analysis of Gut Microbiota of a Fungus-Growing Higher Termite: Bacteroidetes from Higher Termites Are a Rich Source of beta-Glucosidase Genes.</title>
        <authorList>
            <person name="Zhang M."/>
            <person name="Liu N."/>
            <person name="Qian C."/>
            <person name="Wang Q."/>
            <person name="Wang Q."/>
            <person name="Long Y."/>
            <person name="Huang Y."/>
            <person name="Zhou Z."/>
            <person name="Yan X."/>
        </authorList>
    </citation>
    <scope>NUCLEOTIDE SEQUENCE</scope>
</reference>
<keyword evidence="13 19" id="KW-0133">Cell shape</keyword>
<dbReference type="Gene3D" id="3.30.1490.20">
    <property type="entry name" value="ATP-grasp fold, A domain"/>
    <property type="match status" value="1"/>
</dbReference>
<name>A0A060D1D2_9BACT</name>
<feature type="binding site" evidence="21">
    <location>
        <position position="347"/>
    </location>
    <ligand>
        <name>Mg(2+)</name>
        <dbReference type="ChEBI" id="CHEBI:18420"/>
        <label>1</label>
    </ligand>
</feature>
<keyword evidence="15 21" id="KW-0464">Manganese</keyword>
<keyword evidence="10 22" id="KW-0547">Nucleotide-binding</keyword>
<evidence type="ECO:0000259" key="24">
    <source>
        <dbReference type="PROSITE" id="PS50975"/>
    </source>
</evidence>
<dbReference type="InterPro" id="IPR000291">
    <property type="entry name" value="D-Ala_lig_Van_CS"/>
</dbReference>
<evidence type="ECO:0000256" key="18">
    <source>
        <dbReference type="ARBA" id="ARBA00060592"/>
    </source>
</evidence>
<feature type="compositionally biased region" description="Low complexity" evidence="23">
    <location>
        <begin position="276"/>
        <end position="297"/>
    </location>
</feature>
<dbReference type="HAMAP" id="MF_00047">
    <property type="entry name" value="Dala_Dala_lig"/>
    <property type="match status" value="1"/>
</dbReference>
<evidence type="ECO:0000313" key="25">
    <source>
        <dbReference type="EMBL" id="AIA99587.1"/>
    </source>
</evidence>
<accession>A0A060D1D2</accession>
<dbReference type="InterPro" id="IPR011127">
    <property type="entry name" value="Dala_Dala_lig_N"/>
</dbReference>
<dbReference type="GO" id="GO:0008716">
    <property type="term" value="F:D-alanine-D-alanine ligase activity"/>
    <property type="evidence" value="ECO:0007669"/>
    <property type="project" value="UniProtKB-UniRule"/>
</dbReference>
<dbReference type="SUPFAM" id="SSF52440">
    <property type="entry name" value="PreATP-grasp domain"/>
    <property type="match status" value="1"/>
</dbReference>
<evidence type="ECO:0000256" key="13">
    <source>
        <dbReference type="ARBA" id="ARBA00022960"/>
    </source>
</evidence>
<dbReference type="InterPro" id="IPR011761">
    <property type="entry name" value="ATP-grasp"/>
</dbReference>
<dbReference type="GO" id="GO:0008360">
    <property type="term" value="P:regulation of cell shape"/>
    <property type="evidence" value="ECO:0007669"/>
    <property type="project" value="UniProtKB-KW"/>
</dbReference>
<dbReference type="GO" id="GO:0046872">
    <property type="term" value="F:metal ion binding"/>
    <property type="evidence" value="ECO:0007669"/>
    <property type="project" value="UniProtKB-KW"/>
</dbReference>
<feature type="active site" evidence="20">
    <location>
        <position position="194"/>
    </location>
</feature>
<dbReference type="PROSITE" id="PS50975">
    <property type="entry name" value="ATP_GRASP"/>
    <property type="match status" value="1"/>
</dbReference>
<dbReference type="PANTHER" id="PTHR23132:SF25">
    <property type="entry name" value="D-ALANINE--D-ALANINE LIGASE A"/>
    <property type="match status" value="1"/>
</dbReference>
<comment type="function">
    <text evidence="2 19">Cell wall formation.</text>
</comment>
<dbReference type="EMBL" id="KJ095705">
    <property type="protein sequence ID" value="AIA99587.1"/>
    <property type="molecule type" value="Genomic_DNA"/>
</dbReference>
<feature type="binding site" evidence="21">
    <location>
        <position position="334"/>
    </location>
    <ligand>
        <name>Mg(2+)</name>
        <dbReference type="ChEBI" id="CHEBI:18420"/>
        <label>1</label>
    </ligand>
</feature>
<dbReference type="InterPro" id="IPR016185">
    <property type="entry name" value="PreATP-grasp_dom_sf"/>
</dbReference>
<evidence type="ECO:0000256" key="14">
    <source>
        <dbReference type="ARBA" id="ARBA00022984"/>
    </source>
</evidence>
<dbReference type="PROSITE" id="PS00843">
    <property type="entry name" value="DALA_DALA_LIGASE_1"/>
    <property type="match status" value="1"/>
</dbReference>
<evidence type="ECO:0000256" key="2">
    <source>
        <dbReference type="ARBA" id="ARBA00003921"/>
    </source>
</evidence>
<evidence type="ECO:0000256" key="7">
    <source>
        <dbReference type="ARBA" id="ARBA00022490"/>
    </source>
</evidence>
<comment type="subcellular location">
    <subcellularLocation>
        <location evidence="3 19">Cytoplasm</location>
    </subcellularLocation>
</comment>
<dbReference type="InterPro" id="IPR013815">
    <property type="entry name" value="ATP_grasp_subdomain_1"/>
</dbReference>
<dbReference type="GO" id="GO:0005829">
    <property type="term" value="C:cytosol"/>
    <property type="evidence" value="ECO:0007669"/>
    <property type="project" value="TreeGrafter"/>
</dbReference>
<keyword evidence="14 19" id="KW-0573">Peptidoglycan synthesis</keyword>
<dbReference type="GO" id="GO:0071555">
    <property type="term" value="P:cell wall organization"/>
    <property type="evidence" value="ECO:0007669"/>
    <property type="project" value="UniProtKB-KW"/>
</dbReference>
<protein>
    <recommendedName>
        <fullName evidence="6 19">D-alanine--D-alanine ligase</fullName>
        <ecNumber evidence="6 19">6.3.2.4</ecNumber>
    </recommendedName>
    <alternativeName>
        <fullName evidence="19">D-Ala-D-Ala ligase</fullName>
    </alternativeName>
    <alternativeName>
        <fullName evidence="19">D-alanylalanine synthetase</fullName>
    </alternativeName>
</protein>
<dbReference type="InterPro" id="IPR011095">
    <property type="entry name" value="Dala_Dala_lig_C"/>
</dbReference>
<evidence type="ECO:0000256" key="8">
    <source>
        <dbReference type="ARBA" id="ARBA00022598"/>
    </source>
</evidence>
<keyword evidence="16 19" id="KW-0961">Cell wall biogenesis/degradation</keyword>
<gene>
    <name evidence="19" type="primary">ddl</name>
</gene>
<comment type="cofactor">
    <cofactor evidence="1">
        <name>Mn(2+)</name>
        <dbReference type="ChEBI" id="CHEBI:29035"/>
    </cofactor>
</comment>
<evidence type="ECO:0000256" key="11">
    <source>
        <dbReference type="ARBA" id="ARBA00022840"/>
    </source>
</evidence>
<comment type="pathway">
    <text evidence="18">Glycan biosynthesis.</text>
</comment>
<dbReference type="SUPFAM" id="SSF56059">
    <property type="entry name" value="Glutathione synthetase ATP-binding domain-like"/>
    <property type="match status" value="1"/>
</dbReference>
<feature type="domain" description="ATP-grasp" evidence="24">
    <location>
        <begin position="145"/>
        <end position="376"/>
    </location>
</feature>
<feature type="binding site" evidence="21">
    <location>
        <position position="347"/>
    </location>
    <ligand>
        <name>Mg(2+)</name>
        <dbReference type="ChEBI" id="CHEBI:18420"/>
        <label>2</label>
    </ligand>
</feature>
<feature type="active site" evidence="20">
    <location>
        <position position="354"/>
    </location>
</feature>
<evidence type="ECO:0000256" key="3">
    <source>
        <dbReference type="ARBA" id="ARBA00004496"/>
    </source>
</evidence>
<keyword evidence="8 19" id="KW-0436">Ligase</keyword>
<dbReference type="PIRSF" id="PIRSF039102">
    <property type="entry name" value="Ddl/VanB"/>
    <property type="match status" value="1"/>
</dbReference>
<evidence type="ECO:0000256" key="23">
    <source>
        <dbReference type="SAM" id="MobiDB-lite"/>
    </source>
</evidence>
<dbReference type="PANTHER" id="PTHR23132">
    <property type="entry name" value="D-ALANINE--D-ALANINE LIGASE"/>
    <property type="match status" value="1"/>
</dbReference>
<evidence type="ECO:0000256" key="1">
    <source>
        <dbReference type="ARBA" id="ARBA00001936"/>
    </source>
</evidence>
<keyword evidence="9 21" id="KW-0479">Metal-binding</keyword>
<dbReference type="GO" id="GO:0005524">
    <property type="term" value="F:ATP binding"/>
    <property type="evidence" value="ECO:0007669"/>
    <property type="project" value="UniProtKB-UniRule"/>
</dbReference>
<keyword evidence="11 22" id="KW-0067">ATP-binding</keyword>
<dbReference type="GO" id="GO:0009252">
    <property type="term" value="P:peptidoglycan biosynthetic process"/>
    <property type="evidence" value="ECO:0007669"/>
    <property type="project" value="UniProtKB-UniRule"/>
</dbReference>
<dbReference type="FunFam" id="3.30.1490.20:FF:000007">
    <property type="entry name" value="D-alanine--D-alanine ligase"/>
    <property type="match status" value="1"/>
</dbReference>
<evidence type="ECO:0000256" key="5">
    <source>
        <dbReference type="ARBA" id="ARBA00010871"/>
    </source>
</evidence>
<evidence type="ECO:0000256" key="16">
    <source>
        <dbReference type="ARBA" id="ARBA00023316"/>
    </source>
</evidence>
<evidence type="ECO:0000256" key="22">
    <source>
        <dbReference type="PROSITE-ProRule" id="PRU00409"/>
    </source>
</evidence>
<dbReference type="InterPro" id="IPR005905">
    <property type="entry name" value="D_ala_D_ala"/>
</dbReference>
<comment type="similarity">
    <text evidence="5 19">Belongs to the D-alanine--D-alanine ligase family.</text>
</comment>
<dbReference type="EC" id="6.3.2.4" evidence="6 19"/>
<evidence type="ECO:0000256" key="20">
    <source>
        <dbReference type="PIRSR" id="PIRSR039102-1"/>
    </source>
</evidence>
<proteinExistence type="inferred from homology"/>
<evidence type="ECO:0000256" key="10">
    <source>
        <dbReference type="ARBA" id="ARBA00022741"/>
    </source>
</evidence>
<feature type="region of interest" description="Disordered" evidence="23">
    <location>
        <begin position="270"/>
        <end position="301"/>
    </location>
</feature>
<dbReference type="PROSITE" id="PS00844">
    <property type="entry name" value="DALA_DALA_LIGASE_2"/>
    <property type="match status" value="1"/>
</dbReference>
<comment type="cofactor">
    <cofactor evidence="21">
        <name>Mg(2+)</name>
        <dbReference type="ChEBI" id="CHEBI:18420"/>
    </cofactor>
    <cofactor evidence="21">
        <name>Mn(2+)</name>
        <dbReference type="ChEBI" id="CHEBI:29035"/>
    </cofactor>
    <text evidence="21">Binds 2 magnesium or manganese ions per subunit.</text>
</comment>
<organism evidence="25">
    <name type="scientific">uncultured bacterium contig00023(2014)</name>
    <dbReference type="NCBI Taxonomy" id="1465628"/>
    <lineage>
        <taxon>Bacteria</taxon>
        <taxon>environmental samples</taxon>
    </lineage>
</organism>
<dbReference type="Gene3D" id="3.40.50.20">
    <property type="match status" value="1"/>
</dbReference>
<evidence type="ECO:0000256" key="17">
    <source>
        <dbReference type="ARBA" id="ARBA00047614"/>
    </source>
</evidence>
<dbReference type="Pfam" id="PF07478">
    <property type="entry name" value="Dala_Dala_lig_C"/>
    <property type="match status" value="2"/>
</dbReference>
<evidence type="ECO:0000256" key="6">
    <source>
        <dbReference type="ARBA" id="ARBA00012216"/>
    </source>
</evidence>
<keyword evidence="12 21" id="KW-0460">Magnesium</keyword>
<feature type="active site" evidence="20">
    <location>
        <position position="15"/>
    </location>
</feature>
<evidence type="ECO:0000256" key="9">
    <source>
        <dbReference type="ARBA" id="ARBA00022723"/>
    </source>
</evidence>
<dbReference type="Pfam" id="PF01820">
    <property type="entry name" value="Dala_Dala_lig_N"/>
    <property type="match status" value="1"/>
</dbReference>
<evidence type="ECO:0000256" key="12">
    <source>
        <dbReference type="ARBA" id="ARBA00022842"/>
    </source>
</evidence>
<sequence>MKTKVGVFFGGRSVEHEISVISALQAIAALDAGRYDAVPIYITKQGRWLTGEVLLDSANYRDMAALARRATEVWMKPEYGDHRLYRKGRLGRTQVVAQFDVALPVLHGTNGEDGTFQGLMELIGIPYVGCNVLSSAVGMDKIAMKMMLRESGIPVIDYVWFTDRQWGTERDDLVARIEEKIGYPVIVKPANLGSSVGISRARGHAELVRAVGEAIGYSSRIIVERMIDPLREINCSVCGSADDHRASVCEEPLRSGEILSYADKYMSGGGTGTKNGGTKMSGAAGAKSGTASGGMSSTKRRIPADLPETVSEEIRRLAAETFRVLGCEGVARVDFILDGAEVVYVNEINTIPGSLSFYLWEATGLSFDKLMDTLIAQALKRERDKGHKTVSYDQNIFAYTGAAGAKGGTKFSGKK</sequence>
<evidence type="ECO:0000256" key="4">
    <source>
        <dbReference type="ARBA" id="ARBA00004752"/>
    </source>
</evidence>
<evidence type="ECO:0000256" key="15">
    <source>
        <dbReference type="ARBA" id="ARBA00023211"/>
    </source>
</evidence>
<dbReference type="AlphaFoldDB" id="A0A060D1D2"/>
<evidence type="ECO:0000256" key="21">
    <source>
        <dbReference type="PIRSR" id="PIRSR039102-3"/>
    </source>
</evidence>
<feature type="binding site" evidence="21">
    <location>
        <position position="349"/>
    </location>
    <ligand>
        <name>Mg(2+)</name>
        <dbReference type="ChEBI" id="CHEBI:18420"/>
        <label>2</label>
    </ligand>
</feature>
<comment type="catalytic activity">
    <reaction evidence="17 19">
        <text>2 D-alanine + ATP = D-alanyl-D-alanine + ADP + phosphate + H(+)</text>
        <dbReference type="Rhea" id="RHEA:11224"/>
        <dbReference type="ChEBI" id="CHEBI:15378"/>
        <dbReference type="ChEBI" id="CHEBI:30616"/>
        <dbReference type="ChEBI" id="CHEBI:43474"/>
        <dbReference type="ChEBI" id="CHEBI:57416"/>
        <dbReference type="ChEBI" id="CHEBI:57822"/>
        <dbReference type="ChEBI" id="CHEBI:456216"/>
        <dbReference type="EC" id="6.3.2.4"/>
    </reaction>
</comment>
<evidence type="ECO:0000256" key="19">
    <source>
        <dbReference type="HAMAP-Rule" id="MF_00047"/>
    </source>
</evidence>
<dbReference type="Gene3D" id="3.30.470.20">
    <property type="entry name" value="ATP-grasp fold, B domain"/>
    <property type="match status" value="1"/>
</dbReference>
<dbReference type="UniPathway" id="UPA00219"/>
<keyword evidence="7 19" id="KW-0963">Cytoplasm</keyword>
<comment type="pathway">
    <text evidence="4 19">Cell wall biogenesis; peptidoglycan biosynthesis.</text>
</comment>